<organism evidence="1 2">
    <name type="scientific">Pelagimonas phthalicica</name>
    <dbReference type="NCBI Taxonomy" id="1037362"/>
    <lineage>
        <taxon>Bacteria</taxon>
        <taxon>Pseudomonadati</taxon>
        <taxon>Pseudomonadota</taxon>
        <taxon>Alphaproteobacteria</taxon>
        <taxon>Rhodobacterales</taxon>
        <taxon>Roseobacteraceae</taxon>
        <taxon>Pelagimonas</taxon>
    </lineage>
</organism>
<accession>A0A238JEB7</accession>
<name>A0A238JEB7_9RHOB</name>
<dbReference type="EMBL" id="FXXP01000002">
    <property type="protein sequence ID" value="SMX28979.1"/>
    <property type="molecule type" value="Genomic_DNA"/>
</dbReference>
<reference evidence="2" key="1">
    <citation type="submission" date="2017-05" db="EMBL/GenBank/DDBJ databases">
        <authorList>
            <person name="Rodrigo-Torres L."/>
            <person name="Arahal R. D."/>
            <person name="Lucena T."/>
        </authorList>
    </citation>
    <scope>NUCLEOTIDE SEQUENCE [LARGE SCALE GENOMIC DNA]</scope>
    <source>
        <strain evidence="2">CECT 8649</strain>
    </source>
</reference>
<dbReference type="AlphaFoldDB" id="A0A238JEB7"/>
<sequence>MTCAWMQPVAARLGLAFMVLVTGLSGCALDKEAELRQQLGGWVYLAQTRYFSSRMNCTAAVFDLALPVIRATIPRARSIDSAVERLRQGQVVVFDMPETSPHAVSEQLMSRDLVTGLGLLSTGVGPVKDCMEEHIANGYFAVLMSSETLTLYDPAGDALLMVYPPENLAVFLRGNV</sequence>
<evidence type="ECO:0000313" key="2">
    <source>
        <dbReference type="Proteomes" id="UP000225972"/>
    </source>
</evidence>
<dbReference type="OrthoDB" id="7870860at2"/>
<gene>
    <name evidence="1" type="ORF">TRP8649_03107</name>
</gene>
<protein>
    <submittedName>
        <fullName evidence="1">Uncharacterized protein</fullName>
    </submittedName>
</protein>
<evidence type="ECO:0000313" key="1">
    <source>
        <dbReference type="EMBL" id="SMX28979.1"/>
    </source>
</evidence>
<dbReference type="RefSeq" id="WP_133840800.1">
    <property type="nucleotide sequence ID" value="NZ_FXXP01000002.1"/>
</dbReference>
<keyword evidence="2" id="KW-1185">Reference proteome</keyword>
<dbReference type="Proteomes" id="UP000225972">
    <property type="component" value="Unassembled WGS sequence"/>
</dbReference>
<proteinExistence type="predicted"/>